<name>A0A7C0U5Z8_9BACT</name>
<dbReference type="PANTHER" id="PTHR45266">
    <property type="entry name" value="OXALOACETATE DECARBOXYLASE ALPHA CHAIN"/>
    <property type="match status" value="1"/>
</dbReference>
<organism evidence="3">
    <name type="scientific">Thermosulfidibacter takaii</name>
    <dbReference type="NCBI Taxonomy" id="412593"/>
    <lineage>
        <taxon>Bacteria</taxon>
        <taxon>Pseudomonadati</taxon>
        <taxon>Thermosulfidibacterota</taxon>
        <taxon>Thermosulfidibacteria</taxon>
        <taxon>Thermosulfidibacterales</taxon>
        <taxon>Thermosulfidibacteraceae</taxon>
    </lineage>
</organism>
<dbReference type="InterPro" id="IPR000089">
    <property type="entry name" value="Biotin_lipoyl"/>
</dbReference>
<dbReference type="PROSITE" id="PS50968">
    <property type="entry name" value="BIOTINYL_LIPOYL"/>
    <property type="match status" value="1"/>
</dbReference>
<evidence type="ECO:0000259" key="2">
    <source>
        <dbReference type="PROSITE" id="PS50968"/>
    </source>
</evidence>
<proteinExistence type="predicted"/>
<dbReference type="InterPro" id="IPR050709">
    <property type="entry name" value="Biotin_Carboxyl_Carrier/Decarb"/>
</dbReference>
<accession>A0A7C0U5Z8</accession>
<feature type="domain" description="Lipoyl-binding" evidence="2">
    <location>
        <begin position="95"/>
        <end position="171"/>
    </location>
</feature>
<dbReference type="InterPro" id="IPR001882">
    <property type="entry name" value="Biotin_BS"/>
</dbReference>
<dbReference type="Gene3D" id="2.40.50.100">
    <property type="match status" value="1"/>
</dbReference>
<dbReference type="Pfam" id="PF00364">
    <property type="entry name" value="Biotin_lipoyl"/>
    <property type="match status" value="1"/>
</dbReference>
<keyword evidence="1" id="KW-0092">Biotin</keyword>
<dbReference type="AlphaFoldDB" id="A0A7C0U5Z8"/>
<dbReference type="SUPFAM" id="SSF51230">
    <property type="entry name" value="Single hybrid motif"/>
    <property type="match status" value="1"/>
</dbReference>
<dbReference type="PANTHER" id="PTHR45266:SF3">
    <property type="entry name" value="OXALOACETATE DECARBOXYLASE ALPHA CHAIN"/>
    <property type="match status" value="1"/>
</dbReference>
<reference evidence="3" key="1">
    <citation type="journal article" date="2020" name="mSystems">
        <title>Genome- and Community-Level Interaction Insights into Carbon Utilization and Element Cycling Functions of Hydrothermarchaeota in Hydrothermal Sediment.</title>
        <authorList>
            <person name="Zhou Z."/>
            <person name="Liu Y."/>
            <person name="Xu W."/>
            <person name="Pan J."/>
            <person name="Luo Z.H."/>
            <person name="Li M."/>
        </authorList>
    </citation>
    <scope>NUCLEOTIDE SEQUENCE [LARGE SCALE GENOMIC DNA]</scope>
    <source>
        <strain evidence="3">HyVt-115</strain>
    </source>
</reference>
<dbReference type="Proteomes" id="UP000885690">
    <property type="component" value="Unassembled WGS sequence"/>
</dbReference>
<dbReference type="FunFam" id="2.40.50.100:FF:000003">
    <property type="entry name" value="Acetyl-CoA carboxylase biotin carboxyl carrier protein"/>
    <property type="match status" value="1"/>
</dbReference>
<gene>
    <name evidence="3" type="ORF">ENF32_02180</name>
</gene>
<dbReference type="PROSITE" id="PS00188">
    <property type="entry name" value="BIOTIN"/>
    <property type="match status" value="1"/>
</dbReference>
<sequence length="174" mass="18780">MAYVATIGELGKEFRVEVVPLDGGLYKVVVDGEKELVVDVRRHGCCVYSVLREGESYEVDVDEQPAGGYGVLVKGEHFHIHLMDEMKKKLLSILGEAVGAGTGEVTTAMPGKVVKVLVSEGDQVKKDQPLVILEAMKMENAIKAPYDGVVKTIKVEEGETVEANAVLVVLEPAD</sequence>
<evidence type="ECO:0000256" key="1">
    <source>
        <dbReference type="ARBA" id="ARBA00023267"/>
    </source>
</evidence>
<comment type="caution">
    <text evidence="3">The sequence shown here is derived from an EMBL/GenBank/DDBJ whole genome shotgun (WGS) entry which is preliminary data.</text>
</comment>
<dbReference type="InterPro" id="IPR011053">
    <property type="entry name" value="Single_hybrid_motif"/>
</dbReference>
<evidence type="ECO:0000313" key="3">
    <source>
        <dbReference type="EMBL" id="HDD52862.1"/>
    </source>
</evidence>
<protein>
    <submittedName>
        <fullName evidence="3">Biotin/lipoyl-binding protein</fullName>
    </submittedName>
</protein>
<dbReference type="CDD" id="cd06850">
    <property type="entry name" value="biotinyl_domain"/>
    <property type="match status" value="1"/>
</dbReference>
<dbReference type="EMBL" id="DQWS01000084">
    <property type="protein sequence ID" value="HDD52862.1"/>
    <property type="molecule type" value="Genomic_DNA"/>
</dbReference>